<proteinExistence type="predicted"/>
<keyword evidence="3" id="KW-1185">Reference proteome</keyword>
<protein>
    <recommendedName>
        <fullName evidence="4">JmjC domain-containing protein</fullName>
    </recommendedName>
</protein>
<dbReference type="HOGENOM" id="CLU_260511_0_0_1"/>
<organism evidence="2 3">
    <name type="scientific">Galerina marginata (strain CBS 339.88)</name>
    <dbReference type="NCBI Taxonomy" id="685588"/>
    <lineage>
        <taxon>Eukaryota</taxon>
        <taxon>Fungi</taxon>
        <taxon>Dikarya</taxon>
        <taxon>Basidiomycota</taxon>
        <taxon>Agaricomycotina</taxon>
        <taxon>Agaricomycetes</taxon>
        <taxon>Agaricomycetidae</taxon>
        <taxon>Agaricales</taxon>
        <taxon>Agaricineae</taxon>
        <taxon>Strophariaceae</taxon>
        <taxon>Galerina</taxon>
    </lineage>
</organism>
<dbReference type="Proteomes" id="UP000027222">
    <property type="component" value="Unassembled WGS sequence"/>
</dbReference>
<feature type="compositionally biased region" description="Acidic residues" evidence="1">
    <location>
        <begin position="521"/>
        <end position="531"/>
    </location>
</feature>
<name>A0A067SEG9_GALM3</name>
<evidence type="ECO:0008006" key="4">
    <source>
        <dbReference type="Google" id="ProtNLM"/>
    </source>
</evidence>
<evidence type="ECO:0000313" key="2">
    <source>
        <dbReference type="EMBL" id="KDR65163.1"/>
    </source>
</evidence>
<evidence type="ECO:0000256" key="1">
    <source>
        <dbReference type="SAM" id="MobiDB-lite"/>
    </source>
</evidence>
<feature type="compositionally biased region" description="Acidic residues" evidence="1">
    <location>
        <begin position="588"/>
        <end position="602"/>
    </location>
</feature>
<feature type="compositionally biased region" description="Acidic residues" evidence="1">
    <location>
        <begin position="649"/>
        <end position="665"/>
    </location>
</feature>
<gene>
    <name evidence="2" type="ORF">GALMADRAFT_162467</name>
</gene>
<dbReference type="SUPFAM" id="SSF51197">
    <property type="entry name" value="Clavaminate synthase-like"/>
    <property type="match status" value="1"/>
</dbReference>
<dbReference type="STRING" id="685588.A0A067SEG9"/>
<feature type="compositionally biased region" description="Acidic residues" evidence="1">
    <location>
        <begin position="619"/>
        <end position="634"/>
    </location>
</feature>
<reference evidence="3" key="1">
    <citation type="journal article" date="2014" name="Proc. Natl. Acad. Sci. U.S.A.">
        <title>Extensive sampling of basidiomycete genomes demonstrates inadequacy of the white-rot/brown-rot paradigm for wood decay fungi.</title>
        <authorList>
            <person name="Riley R."/>
            <person name="Salamov A.A."/>
            <person name="Brown D.W."/>
            <person name="Nagy L.G."/>
            <person name="Floudas D."/>
            <person name="Held B.W."/>
            <person name="Levasseur A."/>
            <person name="Lombard V."/>
            <person name="Morin E."/>
            <person name="Otillar R."/>
            <person name="Lindquist E.A."/>
            <person name="Sun H."/>
            <person name="LaButti K.M."/>
            <person name="Schmutz J."/>
            <person name="Jabbour D."/>
            <person name="Luo H."/>
            <person name="Baker S.E."/>
            <person name="Pisabarro A.G."/>
            <person name="Walton J.D."/>
            <person name="Blanchette R.A."/>
            <person name="Henrissat B."/>
            <person name="Martin F."/>
            <person name="Cullen D."/>
            <person name="Hibbett D.S."/>
            <person name="Grigoriev I.V."/>
        </authorList>
    </citation>
    <scope>NUCLEOTIDE SEQUENCE [LARGE SCALE GENOMIC DNA]</scope>
    <source>
        <strain evidence="3">CBS 339.88</strain>
    </source>
</reference>
<evidence type="ECO:0000313" key="3">
    <source>
        <dbReference type="Proteomes" id="UP000027222"/>
    </source>
</evidence>
<dbReference type="EMBL" id="KL142491">
    <property type="protein sequence ID" value="KDR65163.1"/>
    <property type="molecule type" value="Genomic_DNA"/>
</dbReference>
<dbReference type="OrthoDB" id="3021222at2759"/>
<sequence>MSTDFHKRRIMIPLISDVPWASEALRMLPRLSNLINQSTESEENTIFMLPHLFSHMEHYESRFLTNKNVSEEIYNMHDRLGISVDLSTDLIIKVSNNEPWKKSPQQAAKACTLLCAYRLVDLYASFHGLYPLQRTMPFKRRSQLQNNNDDSLKPLMERLESWPALLVKFNKLMKKGSTTGKITSTSFQDNSQDVRLRNELGAPQAIQAIHVRLFTMGAHAYKMAQKSLTLHNIIVAAMHLACMKSLTFGNEALPDIPDNFINDASGLETSLGDEAKNYLTAMRKNAGGGAGAMRAPLHLATILSPLCLLTTVDLTRKNGFNRIHIIEKWRALGPNKPPLLIKIEELIWRAVFSIAEGLADPHVALEQLNNDLPLLEIHEVSESDGAWFDLSYMPEEPAVISQMQTTSHSFTSNLPASSSVSLHAPFLTSLSTSSSSLTLSSAPLPLTSPLAPLSSTLHSKPISPISPHVSLPVSSLSIPSISSLPALVPAPTLATAPFLSNPLLSVSLPLVSVPSSPSRDNEEEEVDWGNSDDDRAALDVNMDEVADGKEDSESGDSEKMEVDTNLGEKANPEGRQNPDEETGAQVDMDTDEEDEEMEEEDKDGQQLEQETGAQAKMDADEEDEQTDEEDEDDQPLEKETGAQAKMNADEEDEETDEEDEDDQPLEQETGAQAKTNADEDEEAQQPELRRSKRSKTGIPLSPEKGSPKTPHKRPRKTNQTSSPVSRKRPKNEQKSVLNEEDVKPSMKYLTELPSITLENEDVTSLWTCEPLQVYDIKGNEHILVAQFNVEDDTHSFFDFHSAVENSYVKVNNKMVPLHIGNPAFSIFEHLTAENFNALSIEEVQKRFQHRHIVITGTNQTPLEFSEKGFKTLQTGMDARISMQDQSIPPDKNDYSKQQKIGTLRQLLDASRNPSGRILNALDLPRSLSGALRAPYSSDVESWLSTRGSLFCDDPYPTSENCWEIVATKGARSWMHIDADGVCTRLEVQCGAKWLVVGRPPSTSFAKDGSADHAYFSHNDLFTGNFAVKDALSGAWEFEAVYLESGTAVLLRPNSLHMAYTDLHSICHGFFFYASSTLADTLAALGHLLIADHVLTNTSHLPTRALLLRMVHYFYQQFVILEHDLKGSEHLPDLTTPQGQFNFLKLCHIGILFNVLDSRTYEANDQSDNSALHYDHNTIPHEDRQKFVYARGLCIELVAWLHTKIWLVNADDLESIFIPTFHLSSIMSFGLSLYQYLDKWITEEEQDNNPRLPSVTRQSLLQQLQWAMDTLEASEEWSHMLEANDPEPYMDGFCPHEYIPAKRDLPLSYVCKSKEEIHTAGLTEGDRLYFFGAEHDFPAVKKK</sequence>
<feature type="compositionally biased region" description="Basic and acidic residues" evidence="1">
    <location>
        <begin position="546"/>
        <end position="562"/>
    </location>
</feature>
<accession>A0A067SEG9</accession>
<feature type="region of interest" description="Disordered" evidence="1">
    <location>
        <begin position="511"/>
        <end position="742"/>
    </location>
</feature>